<keyword evidence="3" id="KW-0819">tRNA processing</keyword>
<dbReference type="Proteomes" id="UP000177913">
    <property type="component" value="Unassembled WGS sequence"/>
</dbReference>
<dbReference type="SUPFAM" id="SSF81301">
    <property type="entry name" value="Nucleotidyltransferase"/>
    <property type="match status" value="1"/>
</dbReference>
<dbReference type="AlphaFoldDB" id="A0A1F7H0S9"/>
<comment type="similarity">
    <text evidence="8">Belongs to the tRNA nucleotidyltransferase/poly(A) polymerase family.</text>
</comment>
<dbReference type="InterPro" id="IPR003607">
    <property type="entry name" value="HD/PDEase_dom"/>
</dbReference>
<protein>
    <recommendedName>
        <fullName evidence="14">HD domain-containing protein</fullName>
    </recommendedName>
</protein>
<feature type="domain" description="Poly A polymerase head" evidence="9">
    <location>
        <begin position="22"/>
        <end position="147"/>
    </location>
</feature>
<dbReference type="GO" id="GO:0016779">
    <property type="term" value="F:nucleotidyltransferase activity"/>
    <property type="evidence" value="ECO:0007669"/>
    <property type="project" value="UniProtKB-KW"/>
</dbReference>
<evidence type="ECO:0000256" key="1">
    <source>
        <dbReference type="ARBA" id="ARBA00001946"/>
    </source>
</evidence>
<organism evidence="12 13">
    <name type="scientific">Candidatus Roizmanbacteria bacterium RIFCSPHIGHO2_02_FULL_38_11</name>
    <dbReference type="NCBI Taxonomy" id="1802039"/>
    <lineage>
        <taxon>Bacteria</taxon>
        <taxon>Candidatus Roizmaniibacteriota</taxon>
    </lineage>
</organism>
<reference evidence="12 13" key="1">
    <citation type="journal article" date="2016" name="Nat. Commun.">
        <title>Thousands of microbial genomes shed light on interconnected biogeochemical processes in an aquifer system.</title>
        <authorList>
            <person name="Anantharaman K."/>
            <person name="Brown C.T."/>
            <person name="Hug L.A."/>
            <person name="Sharon I."/>
            <person name="Castelle C.J."/>
            <person name="Probst A.J."/>
            <person name="Thomas B.C."/>
            <person name="Singh A."/>
            <person name="Wilkins M.J."/>
            <person name="Karaoz U."/>
            <person name="Brodie E.L."/>
            <person name="Williams K.H."/>
            <person name="Hubbard S.S."/>
            <person name="Banfield J.F."/>
        </authorList>
    </citation>
    <scope>NUCLEOTIDE SEQUENCE [LARGE SCALE GENOMIC DNA]</scope>
</reference>
<evidence type="ECO:0008006" key="14">
    <source>
        <dbReference type="Google" id="ProtNLM"/>
    </source>
</evidence>
<dbReference type="CDD" id="cd05398">
    <property type="entry name" value="NT_ClassII-CCAase"/>
    <property type="match status" value="1"/>
</dbReference>
<evidence type="ECO:0000313" key="13">
    <source>
        <dbReference type="Proteomes" id="UP000177913"/>
    </source>
</evidence>
<keyword evidence="4" id="KW-0548">Nucleotidyltransferase</keyword>
<dbReference type="Gene3D" id="3.30.460.10">
    <property type="entry name" value="Beta Polymerase, domain 2"/>
    <property type="match status" value="1"/>
</dbReference>
<dbReference type="Pfam" id="PF12627">
    <property type="entry name" value="PolyA_pol_RNAbd"/>
    <property type="match status" value="1"/>
</dbReference>
<evidence type="ECO:0000256" key="4">
    <source>
        <dbReference type="ARBA" id="ARBA00022695"/>
    </source>
</evidence>
<dbReference type="SUPFAM" id="SSF81891">
    <property type="entry name" value="Poly A polymerase C-terminal region-like"/>
    <property type="match status" value="1"/>
</dbReference>
<evidence type="ECO:0000256" key="5">
    <source>
        <dbReference type="ARBA" id="ARBA00022723"/>
    </source>
</evidence>
<dbReference type="Pfam" id="PF01966">
    <property type="entry name" value="HD"/>
    <property type="match status" value="1"/>
</dbReference>
<dbReference type="PANTHER" id="PTHR46173:SF1">
    <property type="entry name" value="CCA TRNA NUCLEOTIDYLTRANSFERASE 1, MITOCHONDRIAL"/>
    <property type="match status" value="1"/>
</dbReference>
<evidence type="ECO:0000256" key="7">
    <source>
        <dbReference type="ARBA" id="ARBA00022842"/>
    </source>
</evidence>
<gene>
    <name evidence="12" type="ORF">A3C25_03020</name>
</gene>
<evidence type="ECO:0000256" key="2">
    <source>
        <dbReference type="ARBA" id="ARBA00022679"/>
    </source>
</evidence>
<evidence type="ECO:0000256" key="8">
    <source>
        <dbReference type="RuleBase" id="RU003953"/>
    </source>
</evidence>
<accession>A0A1F7H0S9</accession>
<evidence type="ECO:0000259" key="11">
    <source>
        <dbReference type="Pfam" id="PF12627"/>
    </source>
</evidence>
<dbReference type="CDD" id="cd00077">
    <property type="entry name" value="HDc"/>
    <property type="match status" value="1"/>
</dbReference>
<dbReference type="Pfam" id="PF01743">
    <property type="entry name" value="PolyA_pol"/>
    <property type="match status" value="1"/>
</dbReference>
<dbReference type="InterPro" id="IPR043519">
    <property type="entry name" value="NT_sf"/>
</dbReference>
<feature type="non-terminal residue" evidence="12">
    <location>
        <position position="359"/>
    </location>
</feature>
<keyword evidence="8" id="KW-0694">RNA-binding</keyword>
<dbReference type="InterPro" id="IPR032828">
    <property type="entry name" value="PolyA_RNA-bd"/>
</dbReference>
<evidence type="ECO:0000313" key="12">
    <source>
        <dbReference type="EMBL" id="OGK24791.1"/>
    </source>
</evidence>
<comment type="caution">
    <text evidence="12">The sequence shown here is derived from an EMBL/GenBank/DDBJ whole genome shotgun (WGS) entry which is preliminary data.</text>
</comment>
<name>A0A1F7H0S9_9BACT</name>
<feature type="domain" description="tRNA nucleotidyltransferase/poly(A) polymerase RNA and SrmB- binding" evidence="11">
    <location>
        <begin position="175"/>
        <end position="235"/>
    </location>
</feature>
<dbReference type="GO" id="GO:0000166">
    <property type="term" value="F:nucleotide binding"/>
    <property type="evidence" value="ECO:0007669"/>
    <property type="project" value="UniProtKB-KW"/>
</dbReference>
<dbReference type="PANTHER" id="PTHR46173">
    <property type="entry name" value="CCA TRNA NUCLEOTIDYLTRANSFERASE 1, MITOCHONDRIAL"/>
    <property type="match status" value="1"/>
</dbReference>
<comment type="cofactor">
    <cofactor evidence="1">
        <name>Mg(2+)</name>
        <dbReference type="ChEBI" id="CHEBI:18420"/>
    </cofactor>
</comment>
<dbReference type="EMBL" id="MFZO01000028">
    <property type="protein sequence ID" value="OGK24791.1"/>
    <property type="molecule type" value="Genomic_DNA"/>
</dbReference>
<dbReference type="InterPro" id="IPR006674">
    <property type="entry name" value="HD_domain"/>
</dbReference>
<dbReference type="InterPro" id="IPR050264">
    <property type="entry name" value="Bact_CCA-adding_enz_type3_sf"/>
</dbReference>
<evidence type="ECO:0000259" key="9">
    <source>
        <dbReference type="Pfam" id="PF01743"/>
    </source>
</evidence>
<keyword evidence="5" id="KW-0479">Metal-binding</keyword>
<dbReference type="GO" id="GO:0000049">
    <property type="term" value="F:tRNA binding"/>
    <property type="evidence" value="ECO:0007669"/>
    <property type="project" value="TreeGrafter"/>
</dbReference>
<evidence type="ECO:0000256" key="6">
    <source>
        <dbReference type="ARBA" id="ARBA00022741"/>
    </source>
</evidence>
<keyword evidence="2 8" id="KW-0808">Transferase</keyword>
<dbReference type="GO" id="GO:0008033">
    <property type="term" value="P:tRNA processing"/>
    <property type="evidence" value="ECO:0007669"/>
    <property type="project" value="UniProtKB-KW"/>
</dbReference>
<dbReference type="GO" id="GO:0046872">
    <property type="term" value="F:metal ion binding"/>
    <property type="evidence" value="ECO:0007669"/>
    <property type="project" value="UniProtKB-KW"/>
</dbReference>
<dbReference type="InterPro" id="IPR002646">
    <property type="entry name" value="PolA_pol_head_dom"/>
</dbReference>
<proteinExistence type="inferred from homology"/>
<sequence>MFVLPQYVNDFISLFKKHKFKIFVVGGAVRDILAGKNPLEVGDNWDFATDATPGDILKLFPDGFYDNKFGTVGIAHKNNGEKVIFEVTTFRKEGEYKDLRHPEKIEWAKTIEEDLARRDFTINAIAFDGEKLVDLYKGQQHLKDKLIVTVGNPDKRFSEDALRLIRAIRFASELGFLIEDKTRESIQKNASLITKISWERIRDELFKILSSPNPAEGILFMRNAGLLTFVLPELDICFLIPQKSPKRHHVYDVGTHLVMSLKNCQPKDVITRLATLLHDTGKAKTFRRDDKTRLITFYNHEVVGATLVTKISDRLKLSKKQKHKLITLVKYHQFTVTELQTDKAVRRFIKNVGKEYLMD</sequence>
<keyword evidence="6" id="KW-0547">Nucleotide-binding</keyword>
<feature type="domain" description="HD" evidence="10">
    <location>
        <begin position="250"/>
        <end position="335"/>
    </location>
</feature>
<evidence type="ECO:0000259" key="10">
    <source>
        <dbReference type="Pfam" id="PF01966"/>
    </source>
</evidence>
<dbReference type="Gene3D" id="1.10.3090.10">
    <property type="entry name" value="cca-adding enzyme, domain 2"/>
    <property type="match status" value="1"/>
</dbReference>
<keyword evidence="7" id="KW-0460">Magnesium</keyword>
<evidence type="ECO:0000256" key="3">
    <source>
        <dbReference type="ARBA" id="ARBA00022694"/>
    </source>
</evidence>